<name>A2F0J0_TRIV3</name>
<dbReference type="Pfam" id="PF15490">
    <property type="entry name" value="Ten1_2"/>
    <property type="match status" value="1"/>
</dbReference>
<protein>
    <recommendedName>
        <fullName evidence="3">Replication factor A protein 3</fullName>
    </recommendedName>
</protein>
<gene>
    <name evidence="1" type="ORF">TVAG_025680</name>
</gene>
<dbReference type="EMBL" id="DS113563">
    <property type="protein sequence ID" value="EAY01570.1"/>
    <property type="molecule type" value="Genomic_DNA"/>
</dbReference>
<evidence type="ECO:0000313" key="1">
    <source>
        <dbReference type="EMBL" id="EAY01570.1"/>
    </source>
</evidence>
<evidence type="ECO:0008006" key="3">
    <source>
        <dbReference type="Google" id="ProtNLM"/>
    </source>
</evidence>
<dbReference type="Gene3D" id="2.40.50.140">
    <property type="entry name" value="Nucleic acid-binding proteins"/>
    <property type="match status" value="1"/>
</dbReference>
<dbReference type="SMR" id="A2F0J0"/>
<dbReference type="VEuPathDB" id="TrichDB:TVAG_025680"/>
<dbReference type="RefSeq" id="XP_001314211.1">
    <property type="nucleotide sequence ID" value="XM_001314197.1"/>
</dbReference>
<reference evidence="1" key="1">
    <citation type="submission" date="2006-10" db="EMBL/GenBank/DDBJ databases">
        <authorList>
            <person name="Amadeo P."/>
            <person name="Zhao Q."/>
            <person name="Wortman J."/>
            <person name="Fraser-Liggett C."/>
            <person name="Carlton J."/>
        </authorList>
    </citation>
    <scope>NUCLEOTIDE SEQUENCE</scope>
    <source>
        <strain evidence="1">G3</strain>
    </source>
</reference>
<accession>A2F0J0</accession>
<dbReference type="VEuPathDB" id="TrichDB:TVAGG3_0328890"/>
<dbReference type="GO" id="GO:0003697">
    <property type="term" value="F:single-stranded DNA binding"/>
    <property type="evidence" value="ECO:0007669"/>
    <property type="project" value="InterPro"/>
</dbReference>
<dbReference type="AlphaFoldDB" id="A2F0J0"/>
<sequence>MEKTSSYAQYATIEEILRGGYARQLVRILGTLEKIEIQNRTALVESNNSQIECQIPEEFLSNISSGMYIQVYGEVIPSVPNPKILARIVRQMNTIDEESYNFAVNVFQKYVYPSK</sequence>
<dbReference type="Proteomes" id="UP000001542">
    <property type="component" value="Unassembled WGS sequence"/>
</dbReference>
<keyword evidence="2" id="KW-1185">Reference proteome</keyword>
<proteinExistence type="predicted"/>
<reference evidence="1" key="2">
    <citation type="journal article" date="2007" name="Science">
        <title>Draft genome sequence of the sexually transmitted pathogen Trichomonas vaginalis.</title>
        <authorList>
            <person name="Carlton J.M."/>
            <person name="Hirt R.P."/>
            <person name="Silva J.C."/>
            <person name="Delcher A.L."/>
            <person name="Schatz M."/>
            <person name="Zhao Q."/>
            <person name="Wortman J.R."/>
            <person name="Bidwell S.L."/>
            <person name="Alsmark U.C.M."/>
            <person name="Besteiro S."/>
            <person name="Sicheritz-Ponten T."/>
            <person name="Noel C.J."/>
            <person name="Dacks J.B."/>
            <person name="Foster P.G."/>
            <person name="Simillion C."/>
            <person name="Van de Peer Y."/>
            <person name="Miranda-Saavedra D."/>
            <person name="Barton G.J."/>
            <person name="Westrop G.D."/>
            <person name="Mueller S."/>
            <person name="Dessi D."/>
            <person name="Fiori P.L."/>
            <person name="Ren Q."/>
            <person name="Paulsen I."/>
            <person name="Zhang H."/>
            <person name="Bastida-Corcuera F.D."/>
            <person name="Simoes-Barbosa A."/>
            <person name="Brown M.T."/>
            <person name="Hayes R.D."/>
            <person name="Mukherjee M."/>
            <person name="Okumura C.Y."/>
            <person name="Schneider R."/>
            <person name="Smith A.J."/>
            <person name="Vanacova S."/>
            <person name="Villalvazo M."/>
            <person name="Haas B.J."/>
            <person name="Pertea M."/>
            <person name="Feldblyum T.V."/>
            <person name="Utterback T.R."/>
            <person name="Shu C.L."/>
            <person name="Osoegawa K."/>
            <person name="de Jong P.J."/>
            <person name="Hrdy I."/>
            <person name="Horvathova L."/>
            <person name="Zubacova Z."/>
            <person name="Dolezal P."/>
            <person name="Malik S.B."/>
            <person name="Logsdon J.M. Jr."/>
            <person name="Henze K."/>
            <person name="Gupta A."/>
            <person name="Wang C.C."/>
            <person name="Dunne R.L."/>
            <person name="Upcroft J.A."/>
            <person name="Upcroft P."/>
            <person name="White O."/>
            <person name="Salzberg S.L."/>
            <person name="Tang P."/>
            <person name="Chiu C.-H."/>
            <person name="Lee Y.-S."/>
            <person name="Embley T.M."/>
            <person name="Coombs G.H."/>
            <person name="Mottram J.C."/>
            <person name="Tachezy J."/>
            <person name="Fraser-Liggett C.M."/>
            <person name="Johnson P.J."/>
        </authorList>
    </citation>
    <scope>NUCLEOTIDE SEQUENCE [LARGE SCALE GENOMIC DNA]</scope>
    <source>
        <strain evidence="1">G3</strain>
    </source>
</reference>
<organism evidence="1 2">
    <name type="scientific">Trichomonas vaginalis (strain ATCC PRA-98 / G3)</name>
    <dbReference type="NCBI Taxonomy" id="412133"/>
    <lineage>
        <taxon>Eukaryota</taxon>
        <taxon>Metamonada</taxon>
        <taxon>Parabasalia</taxon>
        <taxon>Trichomonadida</taxon>
        <taxon>Trichomonadidae</taxon>
        <taxon>Trichomonas</taxon>
    </lineage>
</organism>
<dbReference type="InParanoid" id="A2F0J0"/>
<dbReference type="InterPro" id="IPR029146">
    <property type="entry name" value="Ten1_animal_plant"/>
</dbReference>
<dbReference type="GO" id="GO:1990879">
    <property type="term" value="C:CST complex"/>
    <property type="evidence" value="ECO:0007669"/>
    <property type="project" value="InterPro"/>
</dbReference>
<dbReference type="InterPro" id="IPR012340">
    <property type="entry name" value="NA-bd_OB-fold"/>
</dbReference>
<evidence type="ECO:0000313" key="2">
    <source>
        <dbReference type="Proteomes" id="UP000001542"/>
    </source>
</evidence>
<dbReference type="KEGG" id="tva:4759396"/>